<dbReference type="GO" id="GO:0004519">
    <property type="term" value="F:endonuclease activity"/>
    <property type="evidence" value="ECO:0007669"/>
    <property type="project" value="UniProtKB-KW"/>
</dbReference>
<reference evidence="5 6" key="1">
    <citation type="journal article" date="2016" name="Nat. Commun.">
        <title>Thousands of microbial genomes shed light on interconnected biogeochemical processes in an aquifer system.</title>
        <authorList>
            <person name="Anantharaman K."/>
            <person name="Brown C.T."/>
            <person name="Hug L.A."/>
            <person name="Sharon I."/>
            <person name="Castelle C.J."/>
            <person name="Probst A.J."/>
            <person name="Thomas B.C."/>
            <person name="Singh A."/>
            <person name="Wilkins M.J."/>
            <person name="Karaoz U."/>
            <person name="Brodie E.L."/>
            <person name="Williams K.H."/>
            <person name="Hubbard S.S."/>
            <person name="Banfield J.F."/>
        </authorList>
    </citation>
    <scope>NUCLEOTIDE SEQUENCE [LARGE SCALE GENOMIC DNA]</scope>
</reference>
<keyword evidence="4" id="KW-0378">Hydrolase</keyword>
<organism evidence="5 6">
    <name type="scientific">Candidatus Roizmanbacteria bacterium RIFOXYA1_FULL_41_12</name>
    <dbReference type="NCBI Taxonomy" id="1802082"/>
    <lineage>
        <taxon>Bacteria</taxon>
        <taxon>Candidatus Roizmaniibacteriota</taxon>
    </lineage>
</organism>
<proteinExistence type="predicted"/>
<evidence type="ECO:0000256" key="3">
    <source>
        <dbReference type="ARBA" id="ARBA00022759"/>
    </source>
</evidence>
<dbReference type="AlphaFoldDB" id="A0A1F7KGS5"/>
<dbReference type="GO" id="GO:0016874">
    <property type="term" value="F:ligase activity"/>
    <property type="evidence" value="ECO:0007669"/>
    <property type="project" value="UniProtKB-KW"/>
</dbReference>
<dbReference type="EMBL" id="MGBG01000002">
    <property type="protein sequence ID" value="OGK67050.1"/>
    <property type="molecule type" value="Genomic_DNA"/>
</dbReference>
<name>A0A1F7KGS5_9BACT</name>
<protein>
    <submittedName>
        <fullName evidence="5">RNA ligase partner protein</fullName>
    </submittedName>
</protein>
<accession>A0A1F7KGS5</accession>
<evidence type="ECO:0000256" key="4">
    <source>
        <dbReference type="ARBA" id="ARBA00022801"/>
    </source>
</evidence>
<keyword evidence="3" id="KW-0255">Endonuclease</keyword>
<dbReference type="NCBIfam" id="TIGR03875">
    <property type="entry name" value="RNA_lig_partner"/>
    <property type="match status" value="1"/>
</dbReference>
<dbReference type="PANTHER" id="PTHR41173:SF1">
    <property type="entry name" value="RNA-FREE RIBONUCLEASE P"/>
    <property type="match status" value="1"/>
</dbReference>
<evidence type="ECO:0000313" key="5">
    <source>
        <dbReference type="EMBL" id="OGK67050.1"/>
    </source>
</evidence>
<evidence type="ECO:0000256" key="1">
    <source>
        <dbReference type="ARBA" id="ARBA00022694"/>
    </source>
</evidence>
<keyword evidence="1" id="KW-0819">tRNA processing</keyword>
<evidence type="ECO:0000313" key="6">
    <source>
        <dbReference type="Proteomes" id="UP000178450"/>
    </source>
</evidence>
<dbReference type="PANTHER" id="PTHR41173">
    <property type="entry name" value="UPF0278 PROTEIN TK1425"/>
    <property type="match status" value="1"/>
</dbReference>
<dbReference type="Proteomes" id="UP000178450">
    <property type="component" value="Unassembled WGS sequence"/>
</dbReference>
<dbReference type="GO" id="GO:0008033">
    <property type="term" value="P:tRNA processing"/>
    <property type="evidence" value="ECO:0007669"/>
    <property type="project" value="UniProtKB-KW"/>
</dbReference>
<sequence>MSQSFVLDTNFFINRQRPIDLGENIEQVVMNFANLTKPLVKAEKIVLLTTPDSFKELSSFFEDQPQTLDQLNNLLTISSYNRNQLQVSGSLFEELIAETGKRLYRGLRTAEEPLKELVGKPESLTAETLGQKVTQLRDKYRRATRENFIDSTTDLGLILLAKEKNAAIVSSDNGLLHWARNFGCSELLPEVLVKKLKSLS</sequence>
<keyword evidence="2" id="KW-0540">Nuclease</keyword>
<dbReference type="GO" id="GO:0016787">
    <property type="term" value="F:hydrolase activity"/>
    <property type="evidence" value="ECO:0007669"/>
    <property type="project" value="UniProtKB-KW"/>
</dbReference>
<dbReference type="CDD" id="cd18691">
    <property type="entry name" value="PIN_VapC-like"/>
    <property type="match status" value="1"/>
</dbReference>
<keyword evidence="5" id="KW-0436">Ligase</keyword>
<dbReference type="Pfam" id="PF08745">
    <property type="entry name" value="PIN_5"/>
    <property type="match status" value="1"/>
</dbReference>
<gene>
    <name evidence="5" type="ORF">A2209_03285</name>
</gene>
<evidence type="ECO:0000256" key="2">
    <source>
        <dbReference type="ARBA" id="ARBA00022722"/>
    </source>
</evidence>
<dbReference type="InterPro" id="IPR014856">
    <property type="entry name" value="RNA_free_RNase_P"/>
</dbReference>
<comment type="caution">
    <text evidence="5">The sequence shown here is derived from an EMBL/GenBank/DDBJ whole genome shotgun (WGS) entry which is preliminary data.</text>
</comment>